<name>A0A1Y6K801_9CHLR</name>
<accession>A0A1Y6K801</accession>
<proteinExistence type="predicted"/>
<dbReference type="KEGG" id="abat:CFX1CAM_1664"/>
<evidence type="ECO:0008006" key="3">
    <source>
        <dbReference type="Google" id="ProtNLM"/>
    </source>
</evidence>
<dbReference type="Pfam" id="PF02620">
    <property type="entry name" value="YceD"/>
    <property type="match status" value="1"/>
</dbReference>
<dbReference type="AlphaFoldDB" id="A0A1Y6K801"/>
<sequence length="160" mass="18069">MRLNVGHMYNKAIGSSHEVPVDIDEIVVDDLSIQALHSVVRLSRTREGILLQVKTGAKVLTSCVRCLKEIYLPVETEFEELYQFMTRHREEEDLILPNDGYLDLGPLFREYLILATPIKRLCDSNCQGLCVVCGADLNLTTCEHQSSEGSQSVTFDQETH</sequence>
<keyword evidence="2" id="KW-1185">Reference proteome</keyword>
<dbReference type="Proteomes" id="UP000195514">
    <property type="component" value="Chromosome I"/>
</dbReference>
<evidence type="ECO:0000313" key="2">
    <source>
        <dbReference type="Proteomes" id="UP000195514"/>
    </source>
</evidence>
<protein>
    <recommendedName>
        <fullName evidence="3">DUF177 domain-containing protein</fullName>
    </recommendedName>
</protein>
<organism evidence="1 2">
    <name type="scientific">Candidatus Brevifilum fermentans</name>
    <dbReference type="NCBI Taxonomy" id="1986204"/>
    <lineage>
        <taxon>Bacteria</taxon>
        <taxon>Bacillati</taxon>
        <taxon>Chloroflexota</taxon>
        <taxon>Anaerolineae</taxon>
        <taxon>Anaerolineales</taxon>
        <taxon>Anaerolineaceae</taxon>
        <taxon>Candidatus Brevifilum</taxon>
    </lineage>
</organism>
<evidence type="ECO:0000313" key="1">
    <source>
        <dbReference type="EMBL" id="SMX54729.1"/>
    </source>
</evidence>
<dbReference type="InterPro" id="IPR003772">
    <property type="entry name" value="YceD"/>
</dbReference>
<reference evidence="2" key="1">
    <citation type="submission" date="2017-05" db="EMBL/GenBank/DDBJ databases">
        <authorList>
            <person name="Kirkegaard R."/>
            <person name="Mcilroy J S."/>
        </authorList>
    </citation>
    <scope>NUCLEOTIDE SEQUENCE [LARGE SCALE GENOMIC DNA]</scope>
</reference>
<gene>
    <name evidence="1" type="ORF">CFX1CAM_1664</name>
</gene>
<dbReference type="EMBL" id="LT859958">
    <property type="protein sequence ID" value="SMX54729.1"/>
    <property type="molecule type" value="Genomic_DNA"/>
</dbReference>